<dbReference type="SUPFAM" id="SSF49464">
    <property type="entry name" value="Carboxypeptidase regulatory domain-like"/>
    <property type="match status" value="1"/>
</dbReference>
<dbReference type="NCBIfam" id="TIGR04057">
    <property type="entry name" value="SusC_RagA_signa"/>
    <property type="match status" value="1"/>
</dbReference>
<evidence type="ECO:0000313" key="15">
    <source>
        <dbReference type="Proteomes" id="UP001267426"/>
    </source>
</evidence>
<feature type="chain" id="PRO_5047179629" evidence="11">
    <location>
        <begin position="40"/>
        <end position="1024"/>
    </location>
</feature>
<feature type="signal peptide" evidence="11">
    <location>
        <begin position="1"/>
        <end position="39"/>
    </location>
</feature>
<evidence type="ECO:0000256" key="9">
    <source>
        <dbReference type="RuleBase" id="RU003357"/>
    </source>
</evidence>
<dbReference type="InterPro" id="IPR008969">
    <property type="entry name" value="CarboxyPept-like_regulatory"/>
</dbReference>
<gene>
    <name evidence="14" type="ORF">RM540_04550</name>
</gene>
<evidence type="ECO:0000259" key="13">
    <source>
        <dbReference type="Pfam" id="PF07715"/>
    </source>
</evidence>
<dbReference type="RefSeq" id="WP_311662351.1">
    <property type="nucleotide sequence ID" value="NZ_JAVRHT010000007.1"/>
</dbReference>
<evidence type="ECO:0000256" key="10">
    <source>
        <dbReference type="SAM" id="MobiDB-lite"/>
    </source>
</evidence>
<evidence type="ECO:0000256" key="6">
    <source>
        <dbReference type="ARBA" id="ARBA00023136"/>
    </source>
</evidence>
<feature type="domain" description="TonB-dependent receptor plug" evidence="13">
    <location>
        <begin position="145"/>
        <end position="250"/>
    </location>
</feature>
<keyword evidence="15" id="KW-1185">Reference proteome</keyword>
<dbReference type="Pfam" id="PF00593">
    <property type="entry name" value="TonB_dep_Rec_b-barrel"/>
    <property type="match status" value="1"/>
</dbReference>
<keyword evidence="2 8" id="KW-0813">Transport</keyword>
<keyword evidence="14" id="KW-0675">Receptor</keyword>
<proteinExistence type="inferred from homology"/>
<evidence type="ECO:0000256" key="7">
    <source>
        <dbReference type="ARBA" id="ARBA00023237"/>
    </source>
</evidence>
<dbReference type="Pfam" id="PF07715">
    <property type="entry name" value="Plug"/>
    <property type="match status" value="1"/>
</dbReference>
<feature type="domain" description="TonB-dependent receptor-like beta-barrel" evidence="12">
    <location>
        <begin position="430"/>
        <end position="897"/>
    </location>
</feature>
<keyword evidence="3 8" id="KW-1134">Transmembrane beta strand</keyword>
<dbReference type="EMBL" id="JAVRHT010000007">
    <property type="protein sequence ID" value="MDT0631012.1"/>
    <property type="molecule type" value="Genomic_DNA"/>
</dbReference>
<dbReference type="InterPro" id="IPR023997">
    <property type="entry name" value="TonB-dep_OMP_SusC/RagA_CS"/>
</dbReference>
<dbReference type="Gene3D" id="2.40.170.20">
    <property type="entry name" value="TonB-dependent receptor, beta-barrel domain"/>
    <property type="match status" value="1"/>
</dbReference>
<dbReference type="InterPro" id="IPR037066">
    <property type="entry name" value="Plug_dom_sf"/>
</dbReference>
<dbReference type="NCBIfam" id="TIGR04056">
    <property type="entry name" value="OMP_RagA_SusC"/>
    <property type="match status" value="1"/>
</dbReference>
<name>A0ABU3BNZ5_9BACT</name>
<comment type="subcellular location">
    <subcellularLocation>
        <location evidence="1 8">Cell outer membrane</location>
        <topology evidence="1 8">Multi-pass membrane protein</topology>
    </subcellularLocation>
</comment>
<evidence type="ECO:0000259" key="12">
    <source>
        <dbReference type="Pfam" id="PF00593"/>
    </source>
</evidence>
<evidence type="ECO:0000256" key="11">
    <source>
        <dbReference type="SAM" id="SignalP"/>
    </source>
</evidence>
<organism evidence="14 15">
    <name type="scientific">Rubrivirga litoralis</name>
    <dbReference type="NCBI Taxonomy" id="3075598"/>
    <lineage>
        <taxon>Bacteria</taxon>
        <taxon>Pseudomonadati</taxon>
        <taxon>Rhodothermota</taxon>
        <taxon>Rhodothermia</taxon>
        <taxon>Rhodothermales</taxon>
        <taxon>Rubricoccaceae</taxon>
        <taxon>Rubrivirga</taxon>
    </lineage>
</organism>
<keyword evidence="5 9" id="KW-0798">TonB box</keyword>
<evidence type="ECO:0000256" key="4">
    <source>
        <dbReference type="ARBA" id="ARBA00022692"/>
    </source>
</evidence>
<dbReference type="PROSITE" id="PS52016">
    <property type="entry name" value="TONB_DEPENDENT_REC_3"/>
    <property type="match status" value="1"/>
</dbReference>
<evidence type="ECO:0000256" key="8">
    <source>
        <dbReference type="PROSITE-ProRule" id="PRU01360"/>
    </source>
</evidence>
<reference evidence="14 15" key="1">
    <citation type="submission" date="2023-09" db="EMBL/GenBank/DDBJ databases">
        <authorList>
            <person name="Rey-Velasco X."/>
        </authorList>
    </citation>
    <scope>NUCLEOTIDE SEQUENCE [LARGE SCALE GENOMIC DNA]</scope>
    <source>
        <strain evidence="14 15">F394</strain>
    </source>
</reference>
<dbReference type="InterPro" id="IPR012910">
    <property type="entry name" value="Plug_dom"/>
</dbReference>
<dbReference type="Gene3D" id="2.60.40.1120">
    <property type="entry name" value="Carboxypeptidase-like, regulatory domain"/>
    <property type="match status" value="1"/>
</dbReference>
<dbReference type="SUPFAM" id="SSF56935">
    <property type="entry name" value="Porins"/>
    <property type="match status" value="1"/>
</dbReference>
<evidence type="ECO:0000256" key="5">
    <source>
        <dbReference type="ARBA" id="ARBA00023077"/>
    </source>
</evidence>
<comment type="caution">
    <text evidence="14">The sequence shown here is derived from an EMBL/GenBank/DDBJ whole genome shotgun (WGS) entry which is preliminary data.</text>
</comment>
<feature type="compositionally biased region" description="Basic and acidic residues" evidence="10">
    <location>
        <begin position="835"/>
        <end position="844"/>
    </location>
</feature>
<evidence type="ECO:0000256" key="3">
    <source>
        <dbReference type="ARBA" id="ARBA00022452"/>
    </source>
</evidence>
<feature type="region of interest" description="Disordered" evidence="10">
    <location>
        <begin position="830"/>
        <end position="850"/>
    </location>
</feature>
<dbReference type="InterPro" id="IPR000531">
    <property type="entry name" value="Beta-barrel_TonB"/>
</dbReference>
<dbReference type="InterPro" id="IPR039426">
    <property type="entry name" value="TonB-dep_rcpt-like"/>
</dbReference>
<dbReference type="InterPro" id="IPR036942">
    <property type="entry name" value="Beta-barrel_TonB_sf"/>
</dbReference>
<keyword evidence="11" id="KW-0732">Signal</keyword>
<evidence type="ECO:0000256" key="1">
    <source>
        <dbReference type="ARBA" id="ARBA00004571"/>
    </source>
</evidence>
<dbReference type="Pfam" id="PF13620">
    <property type="entry name" value="CarboxypepD_reg"/>
    <property type="match status" value="1"/>
</dbReference>
<evidence type="ECO:0000313" key="14">
    <source>
        <dbReference type="EMBL" id="MDT0631012.1"/>
    </source>
</evidence>
<protein>
    <submittedName>
        <fullName evidence="14">TonB-dependent receptor</fullName>
    </submittedName>
</protein>
<dbReference type="InterPro" id="IPR023996">
    <property type="entry name" value="TonB-dep_OMP_SusC/RagA"/>
</dbReference>
<keyword evidence="4 8" id="KW-0812">Transmembrane</keyword>
<comment type="similarity">
    <text evidence="8 9">Belongs to the TonB-dependent receptor family.</text>
</comment>
<dbReference type="Proteomes" id="UP001267426">
    <property type="component" value="Unassembled WGS sequence"/>
</dbReference>
<dbReference type="Gene3D" id="2.170.130.10">
    <property type="entry name" value="TonB-dependent receptor, plug domain"/>
    <property type="match status" value="1"/>
</dbReference>
<evidence type="ECO:0000256" key="2">
    <source>
        <dbReference type="ARBA" id="ARBA00022448"/>
    </source>
</evidence>
<sequence length="1024" mass="109426">MNMVTLRLRPPAAGLSARPVRRLLAVLALVLGGAVAAQAQTGQIAGVVTDSLDATTLPAASVVVLDDDGQAIPTLGASTGAVGEYEIRGVPAGAYTVRASFIGYAPQERAVVVRAGETAMADFALVFADASLGELVVVGYGEQRRRDVTGAVSSVSGEELAEQATPSVAQALQGRVAGVQVTPSSGAPGSGAQIRIRGVGTLNNASPLYVVDGLLLDDIDFLNPNDVESIEVLKDASATAIYGSRGANGVILITTKKGGFEAGTTVSVDVYNGVQSLQREIALVSGAEYAQLANELAANTGLDPFFADPSAVVTSTDWQDQVYQTAPIRNLTVSARGGNENISYYVSGDVISQDGILQGSSYQRATLRLNNEYRLGGAAQIGHNINLIYRDGERSAGVVRAALLADPTVAPMTDGVFNDAGVRSSAGNPAASIFYNRNDEGGFRLAGNVFLDLDLPEGIGFRSNFAVDLDDAEYKNFVPVFLVSPTQQNETSRLLVEQGNTDTWLWENTLTYDLLTPDDRHRLDVLGGFTLQSYYTEEIRGRRQNLIGEDPSFWYLRAGEEDGQTVEDEASSWTMQSYLARANYSFLDRYLATVSVRVDGSSRFGENNRYGTFPSIGLGWNVADEPFMDGVPYVSAFKLRGSYGRIGNDKIDPYASLALVDNNLNAVFGGDPTLNFGQTLTSLANPDIQWESVVQTDVGLDAAFFDDRLTATFDYYRRDTEDILVRVPIPDYVGSAQNPFVNAASVRNSGFETSLGLSGTAGDFLYGVRFNGSTIHNEVLALGEGNEEILAGGLGNEVTNTNRTIVGEPIGSFYGFQVEGVFQTQEEIDNAPTRGGERPGDLRFADTNGDGTVTNDDKVNLGSPIPDYTLGFGVDLGWNGFDVSAAFTGSIGADVYNARTSVRFGVENYEESFLDRWTGPGTSDTEPRITNAGHNFLASSRFVEDASFLKLQTLQVGYAIPAQYANRIRVDRARIYVSGTNLFTLTGYDGYTPEIGGSSVLGPGIDNGVYPIARTITVGLNLSF</sequence>
<keyword evidence="7 8" id="KW-0998">Cell outer membrane</keyword>
<accession>A0ABU3BNZ5</accession>
<keyword evidence="6 8" id="KW-0472">Membrane</keyword>